<comment type="caution">
    <text evidence="7">The sequence shown here is derived from an EMBL/GenBank/DDBJ whole genome shotgun (WGS) entry which is preliminary data.</text>
</comment>
<sequence length="289" mass="32869">MKDHPLPAGKFGRGIYLMVRRYYQHGVARDSAALAYYLLFMLFPFLIFISSLIGLLHLDVDAIAIGLQGLIPKEVVDFLELYLSYVSQTSSSRMMWFGLVFSIYFPMRATNSLILSVRTAYHLGPPSRVLLHQMKTLIYTVFLILTIGLSLTLVTVGDRVLNLLVDNFHLPQMFASWWASLRFPALGLILAFALGSLYALAQDRRQPLKNILPGILFSLVMWMTLSMLFSFYVENFANYTVIYGSIGAVIVLMIWLYLSATTLVMGAEFNGMLMSMRKDWRRIGPEDME</sequence>
<evidence type="ECO:0000256" key="4">
    <source>
        <dbReference type="ARBA" id="ARBA00022989"/>
    </source>
</evidence>
<keyword evidence="2" id="KW-1003">Cell membrane</keyword>
<dbReference type="NCBIfam" id="TIGR00765">
    <property type="entry name" value="yihY_not_rbn"/>
    <property type="match status" value="1"/>
</dbReference>
<accession>A0ABS6F857</accession>
<dbReference type="EMBL" id="JAHLQN010000001">
    <property type="protein sequence ID" value="MBU5626474.1"/>
    <property type="molecule type" value="Genomic_DNA"/>
</dbReference>
<gene>
    <name evidence="7" type="ORF">KQI82_05995</name>
</gene>
<evidence type="ECO:0000256" key="6">
    <source>
        <dbReference type="SAM" id="Phobius"/>
    </source>
</evidence>
<evidence type="ECO:0000256" key="1">
    <source>
        <dbReference type="ARBA" id="ARBA00004651"/>
    </source>
</evidence>
<dbReference type="RefSeq" id="WP_216631956.1">
    <property type="nucleotide sequence ID" value="NZ_JAHLQN010000001.1"/>
</dbReference>
<dbReference type="Pfam" id="PF03631">
    <property type="entry name" value="Virul_fac_BrkB"/>
    <property type="match status" value="1"/>
</dbReference>
<comment type="subcellular location">
    <subcellularLocation>
        <location evidence="1">Cell membrane</location>
        <topology evidence="1">Multi-pass membrane protein</topology>
    </subcellularLocation>
</comment>
<evidence type="ECO:0000313" key="7">
    <source>
        <dbReference type="EMBL" id="MBU5626474.1"/>
    </source>
</evidence>
<dbReference type="Proteomes" id="UP000787672">
    <property type="component" value="Unassembled WGS sequence"/>
</dbReference>
<evidence type="ECO:0000256" key="2">
    <source>
        <dbReference type="ARBA" id="ARBA00022475"/>
    </source>
</evidence>
<dbReference type="PIRSF" id="PIRSF035875">
    <property type="entry name" value="RNase_BN"/>
    <property type="match status" value="1"/>
</dbReference>
<organism evidence="7 8">
    <name type="scientific">Dysosmobacter acutus</name>
    <dbReference type="NCBI Taxonomy" id="2841504"/>
    <lineage>
        <taxon>Bacteria</taxon>
        <taxon>Bacillati</taxon>
        <taxon>Bacillota</taxon>
        <taxon>Clostridia</taxon>
        <taxon>Eubacteriales</taxon>
        <taxon>Oscillospiraceae</taxon>
        <taxon>Dysosmobacter</taxon>
    </lineage>
</organism>
<feature type="transmembrane region" description="Helical" evidence="6">
    <location>
        <begin position="239"/>
        <end position="267"/>
    </location>
</feature>
<feature type="transmembrane region" description="Helical" evidence="6">
    <location>
        <begin position="34"/>
        <end position="58"/>
    </location>
</feature>
<protein>
    <submittedName>
        <fullName evidence="7">YihY/virulence factor BrkB family protein</fullName>
    </submittedName>
</protein>
<name>A0ABS6F857_9FIRM</name>
<dbReference type="PANTHER" id="PTHR30213:SF0">
    <property type="entry name" value="UPF0761 MEMBRANE PROTEIN YIHY"/>
    <property type="match status" value="1"/>
</dbReference>
<feature type="transmembrane region" description="Helical" evidence="6">
    <location>
        <begin position="212"/>
        <end position="233"/>
    </location>
</feature>
<keyword evidence="4 6" id="KW-1133">Transmembrane helix</keyword>
<evidence type="ECO:0000313" key="8">
    <source>
        <dbReference type="Proteomes" id="UP000787672"/>
    </source>
</evidence>
<evidence type="ECO:0000256" key="5">
    <source>
        <dbReference type="ARBA" id="ARBA00023136"/>
    </source>
</evidence>
<proteinExistence type="predicted"/>
<dbReference type="PANTHER" id="PTHR30213">
    <property type="entry name" value="INNER MEMBRANE PROTEIN YHJD"/>
    <property type="match status" value="1"/>
</dbReference>
<feature type="transmembrane region" description="Helical" evidence="6">
    <location>
        <begin position="177"/>
        <end position="200"/>
    </location>
</feature>
<dbReference type="InterPro" id="IPR017039">
    <property type="entry name" value="Virul_fac_BrkB"/>
</dbReference>
<keyword evidence="3 6" id="KW-0812">Transmembrane</keyword>
<feature type="transmembrane region" description="Helical" evidence="6">
    <location>
        <begin position="94"/>
        <end position="115"/>
    </location>
</feature>
<reference evidence="7 8" key="1">
    <citation type="submission" date="2021-06" db="EMBL/GenBank/DDBJ databases">
        <authorList>
            <person name="Sun Q."/>
            <person name="Li D."/>
        </authorList>
    </citation>
    <scope>NUCLEOTIDE SEQUENCE [LARGE SCALE GENOMIC DNA]</scope>
    <source>
        <strain evidence="7 8">MSJ-2</strain>
    </source>
</reference>
<feature type="transmembrane region" description="Helical" evidence="6">
    <location>
        <begin position="136"/>
        <end position="157"/>
    </location>
</feature>
<keyword evidence="8" id="KW-1185">Reference proteome</keyword>
<keyword evidence="5 6" id="KW-0472">Membrane</keyword>
<evidence type="ECO:0000256" key="3">
    <source>
        <dbReference type="ARBA" id="ARBA00022692"/>
    </source>
</evidence>